<keyword evidence="4" id="KW-1185">Reference proteome</keyword>
<evidence type="ECO:0000313" key="4">
    <source>
        <dbReference type="Proteomes" id="UP000746584"/>
    </source>
</evidence>
<proteinExistence type="predicted"/>
<name>A0A8H9GAG2_9MICO</name>
<evidence type="ECO:0000313" key="2">
    <source>
        <dbReference type="EMBL" id="MBM7803119.1"/>
    </source>
</evidence>
<organism evidence="1 3">
    <name type="scientific">Curtobacterium luteum</name>
    <dbReference type="NCBI Taxonomy" id="33881"/>
    <lineage>
        <taxon>Bacteria</taxon>
        <taxon>Bacillati</taxon>
        <taxon>Actinomycetota</taxon>
        <taxon>Actinomycetes</taxon>
        <taxon>Micrococcales</taxon>
        <taxon>Microbacteriaceae</taxon>
        <taxon>Curtobacterium</taxon>
    </lineage>
</organism>
<comment type="caution">
    <text evidence="1">The sequence shown here is derived from an EMBL/GenBank/DDBJ whole genome shotgun (WGS) entry which is preliminary data.</text>
</comment>
<sequence length="315" mass="34376">MTGTIMQKAITPQVSDAFFNGQLERFGGYVIPLAATSGLERIEDLIAVHGLGFPGSPFAPDMPHLDVVRFEATPELFVRPAIGGSDARTAEALGALWVDREPFTGTGFVPNDLDRIVELNWMPSHRVPFGAEIWRYTGDGQETWVARYAGVHIGWVYRDDLQAGRPALQRPISMFGGGIASVGGTKYVADLIDGTHVAIVRLDPSAEQAGFVQTGPGVWATVVPVEDVQEYYELDVRLRWAGLDLRVVDETVAESGEAAVMAMSLQHDYRLNEGLQLVKLDADWYEAMLPKSALASAEFRQTMLPSWPGADTTVA</sequence>
<dbReference type="AlphaFoldDB" id="A0A8H9GAG2"/>
<reference evidence="1" key="1">
    <citation type="journal article" date="2014" name="Int. J. Syst. Evol. Microbiol.">
        <title>Complete genome sequence of Corynebacterium casei LMG S-19264T (=DSM 44701T), isolated from a smear-ripened cheese.</title>
        <authorList>
            <consortium name="US DOE Joint Genome Institute (JGI-PGF)"/>
            <person name="Walter F."/>
            <person name="Albersmeier A."/>
            <person name="Kalinowski J."/>
            <person name="Ruckert C."/>
        </authorList>
    </citation>
    <scope>NUCLEOTIDE SEQUENCE</scope>
    <source>
        <strain evidence="1">JCM 1480</strain>
    </source>
</reference>
<gene>
    <name evidence="1" type="ORF">GCM10009769_10280</name>
    <name evidence="2" type="ORF">JOE58_002370</name>
</gene>
<reference evidence="1" key="2">
    <citation type="submission" date="2020-09" db="EMBL/GenBank/DDBJ databases">
        <authorList>
            <person name="Sun Q."/>
            <person name="Ohkuma M."/>
        </authorList>
    </citation>
    <scope>NUCLEOTIDE SEQUENCE</scope>
    <source>
        <strain evidence="1">JCM 1480</strain>
    </source>
</reference>
<dbReference type="Proteomes" id="UP000648535">
    <property type="component" value="Unassembled WGS sequence"/>
</dbReference>
<dbReference type="EMBL" id="JAFBCG010000001">
    <property type="protein sequence ID" value="MBM7803119.1"/>
    <property type="molecule type" value="Genomic_DNA"/>
</dbReference>
<dbReference type="RefSeq" id="WP_031273181.1">
    <property type="nucleotide sequence ID" value="NZ_BMOI01000003.1"/>
</dbReference>
<dbReference type="EMBL" id="BMOI01000003">
    <property type="protein sequence ID" value="GGK94227.1"/>
    <property type="molecule type" value="Genomic_DNA"/>
</dbReference>
<evidence type="ECO:0000313" key="3">
    <source>
        <dbReference type="Proteomes" id="UP000648535"/>
    </source>
</evidence>
<evidence type="ECO:0000313" key="1">
    <source>
        <dbReference type="EMBL" id="GGK94227.1"/>
    </source>
</evidence>
<reference evidence="2 4" key="3">
    <citation type="submission" date="2021-01" db="EMBL/GenBank/DDBJ databases">
        <title>Sequencing the genomes of 1000 actinobacteria strains.</title>
        <authorList>
            <person name="Klenk H.-P."/>
        </authorList>
    </citation>
    <scope>NUCLEOTIDE SEQUENCE [LARGE SCALE GENOMIC DNA]</scope>
    <source>
        <strain evidence="2 4">DSM 20542</strain>
    </source>
</reference>
<accession>A0A8H9GAG2</accession>
<protein>
    <submittedName>
        <fullName evidence="1">Uncharacterized protein</fullName>
    </submittedName>
</protein>
<dbReference type="Proteomes" id="UP000746584">
    <property type="component" value="Unassembled WGS sequence"/>
</dbReference>